<reference evidence="1 2" key="1">
    <citation type="journal article" date="2014" name="Genome Announc.">
        <title>Draft Genome Sequence of Lysobacter capsici AZ78, a Bacterium Antagonistic to Plant-Pathogenic Oomycetes.</title>
        <authorList>
            <person name="Puopolo G."/>
            <person name="Sonego P."/>
            <person name="Engelen K."/>
            <person name="Pertot I."/>
        </authorList>
    </citation>
    <scope>NUCLEOTIDE SEQUENCE [LARGE SCALE GENOMIC DNA]</scope>
    <source>
        <strain evidence="1 2">AZ78</strain>
    </source>
</reference>
<accession>A0A108U6Z3</accession>
<dbReference type="RefSeq" id="WP_036113694.1">
    <property type="nucleotide sequence ID" value="NZ_JAJA02000001.1"/>
</dbReference>
<comment type="caution">
    <text evidence="1">The sequence shown here is derived from an EMBL/GenBank/DDBJ whole genome shotgun (WGS) entry which is preliminary data.</text>
</comment>
<dbReference type="EMBL" id="JAJA02000001">
    <property type="protein sequence ID" value="KWS03689.1"/>
    <property type="molecule type" value="Genomic_DNA"/>
</dbReference>
<evidence type="ECO:0000313" key="1">
    <source>
        <dbReference type="EMBL" id="KWS03689.1"/>
    </source>
</evidence>
<dbReference type="Proteomes" id="UP000023435">
    <property type="component" value="Unassembled WGS sequence"/>
</dbReference>
<protein>
    <submittedName>
        <fullName evidence="1">Uncharacterized protein</fullName>
    </submittedName>
</protein>
<gene>
    <name evidence="1" type="ORF">AZ78_1238</name>
</gene>
<proteinExistence type="predicted"/>
<evidence type="ECO:0000313" key="2">
    <source>
        <dbReference type="Proteomes" id="UP000023435"/>
    </source>
</evidence>
<dbReference type="OrthoDB" id="6024099at2"/>
<dbReference type="AlphaFoldDB" id="A0A108U6Z3"/>
<name>A0A108U6Z3_9GAMM</name>
<sequence>MTAVHRLRIGQSVAEDLIDKVPHRWDVTEIFIDDRPLAHWLGIKRDLGNYGSDLDPAQSPALRARGLALFLGREPSCNQNGSGRHVLYRCHCGSDYCGVISCVLEFDGDHVVWRQITFEDETGPMLAPHPGENPAQSAFPPGAPLRFVFDRAQYQTELERHYAP</sequence>
<keyword evidence="2" id="KW-1185">Reference proteome</keyword>
<organism evidence="1 2">
    <name type="scientific">Lysobacter capsici AZ78</name>
    <dbReference type="NCBI Taxonomy" id="1444315"/>
    <lineage>
        <taxon>Bacteria</taxon>
        <taxon>Pseudomonadati</taxon>
        <taxon>Pseudomonadota</taxon>
        <taxon>Gammaproteobacteria</taxon>
        <taxon>Lysobacterales</taxon>
        <taxon>Lysobacteraceae</taxon>
        <taxon>Lysobacter</taxon>
    </lineage>
</organism>